<reference evidence="10" key="3">
    <citation type="submission" date="2021-05" db="UniProtKB">
        <authorList>
            <consortium name="EnsemblPlants"/>
        </authorList>
    </citation>
    <scope>IDENTIFICATION</scope>
    <source>
        <strain evidence="10">cv. B73</strain>
    </source>
</reference>
<evidence type="ECO:0000256" key="7">
    <source>
        <dbReference type="ARBA" id="ARBA00023288"/>
    </source>
</evidence>
<evidence type="ECO:0000256" key="4">
    <source>
        <dbReference type="ARBA" id="ARBA00022741"/>
    </source>
</evidence>
<evidence type="ECO:0000256" key="6">
    <source>
        <dbReference type="ARBA" id="ARBA00023136"/>
    </source>
</evidence>
<evidence type="ECO:0000256" key="8">
    <source>
        <dbReference type="ARBA" id="ARBA00023289"/>
    </source>
</evidence>
<protein>
    <recommendedName>
        <fullName evidence="12">Ras-related protein RABE1c</fullName>
    </recommendedName>
</protein>
<dbReference type="InterPro" id="IPR001806">
    <property type="entry name" value="Small_GTPase"/>
</dbReference>
<dbReference type="PANTHER" id="PTHR47980">
    <property type="entry name" value="LD44762P"/>
    <property type="match status" value="1"/>
</dbReference>
<evidence type="ECO:0000313" key="11">
    <source>
        <dbReference type="Proteomes" id="UP000007305"/>
    </source>
</evidence>
<keyword evidence="6 9" id="KW-0472">Membrane</keyword>
<accession>A0A804P6L2</accession>
<dbReference type="Gramene" id="Zm00001eb211780_T002">
    <property type="protein sequence ID" value="Zm00001eb211780_P002"/>
    <property type="gene ID" value="Zm00001eb211780"/>
</dbReference>
<comment type="subcellular location">
    <subcellularLocation>
        <location evidence="1">Cell membrane</location>
        <topology evidence="1">Lipid-anchor</topology>
    </subcellularLocation>
</comment>
<dbReference type="SMART" id="SM00173">
    <property type="entry name" value="RAS"/>
    <property type="match status" value="1"/>
</dbReference>
<keyword evidence="9" id="KW-1133">Transmembrane helix</keyword>
<name>A0A804P6L2_MAIZE</name>
<feature type="transmembrane region" description="Helical" evidence="9">
    <location>
        <begin position="141"/>
        <end position="159"/>
    </location>
</feature>
<dbReference type="PROSITE" id="PS51419">
    <property type="entry name" value="RAB"/>
    <property type="match status" value="1"/>
</dbReference>
<evidence type="ECO:0000256" key="3">
    <source>
        <dbReference type="ARBA" id="ARBA00022475"/>
    </source>
</evidence>
<dbReference type="SMART" id="SM00174">
    <property type="entry name" value="RHO"/>
    <property type="match status" value="1"/>
</dbReference>
<keyword evidence="5" id="KW-0342">GTP-binding</keyword>
<evidence type="ECO:0000256" key="2">
    <source>
        <dbReference type="ARBA" id="ARBA00006270"/>
    </source>
</evidence>
<dbReference type="InterPro" id="IPR050305">
    <property type="entry name" value="Small_GTPase_Rab"/>
</dbReference>
<dbReference type="Proteomes" id="UP000007305">
    <property type="component" value="Chromosome 5"/>
</dbReference>
<dbReference type="PRINTS" id="PR00449">
    <property type="entry name" value="RASTRNSFRMNG"/>
</dbReference>
<dbReference type="GO" id="GO:0003924">
    <property type="term" value="F:GTPase activity"/>
    <property type="evidence" value="ECO:0007669"/>
    <property type="project" value="InterPro"/>
</dbReference>
<dbReference type="NCBIfam" id="TIGR00231">
    <property type="entry name" value="small_GTP"/>
    <property type="match status" value="1"/>
</dbReference>
<keyword evidence="8" id="KW-0636">Prenylation</keyword>
<evidence type="ECO:0000313" key="10">
    <source>
        <dbReference type="EnsemblPlants" id="Zm00001eb211780_P002"/>
    </source>
</evidence>
<dbReference type="Pfam" id="PF00071">
    <property type="entry name" value="Ras"/>
    <property type="match status" value="1"/>
</dbReference>
<keyword evidence="11" id="KW-1185">Reference proteome</keyword>
<dbReference type="SUPFAM" id="SSF52540">
    <property type="entry name" value="P-loop containing nucleoside triphosphate hydrolases"/>
    <property type="match status" value="1"/>
</dbReference>
<evidence type="ECO:0000256" key="9">
    <source>
        <dbReference type="SAM" id="Phobius"/>
    </source>
</evidence>
<dbReference type="SMART" id="SM00175">
    <property type="entry name" value="RAB"/>
    <property type="match status" value="1"/>
</dbReference>
<reference evidence="10" key="2">
    <citation type="submission" date="2019-07" db="EMBL/GenBank/DDBJ databases">
        <authorList>
            <person name="Seetharam A."/>
            <person name="Woodhouse M."/>
            <person name="Cannon E."/>
        </authorList>
    </citation>
    <scope>NUCLEOTIDE SEQUENCE [LARGE SCALE GENOMIC DNA]</scope>
    <source>
        <strain evidence="10">cv. B73</strain>
    </source>
</reference>
<proteinExistence type="inferred from homology"/>
<evidence type="ECO:0008006" key="12">
    <source>
        <dbReference type="Google" id="ProtNLM"/>
    </source>
</evidence>
<dbReference type="EnsemblPlants" id="Zm00001eb211780_T002">
    <property type="protein sequence ID" value="Zm00001eb211780_P002"/>
    <property type="gene ID" value="Zm00001eb211780"/>
</dbReference>
<evidence type="ECO:0000256" key="1">
    <source>
        <dbReference type="ARBA" id="ARBA00004193"/>
    </source>
</evidence>
<dbReference type="Gene3D" id="3.40.50.300">
    <property type="entry name" value="P-loop containing nucleotide triphosphate hydrolases"/>
    <property type="match status" value="1"/>
</dbReference>
<dbReference type="InterPro" id="IPR027417">
    <property type="entry name" value="P-loop_NTPase"/>
</dbReference>
<sequence>MAAPPARARADYDYLIKLLLIGDSGVGKSCLLLRFSDGSFTTSFITTIGIDFKIRTVELDGKRIKLQIWDTAGQERFRTITTAYYRGAMGILLVYDVTDESSFNNIRNWIRNIEQHASDNVNKILVGNKADMDESKRVRKLYILYLYLIIQTLYMLNFFRKGCAHFKGTSSRRRIWDKVL</sequence>
<keyword evidence="9" id="KW-0812">Transmembrane</keyword>
<dbReference type="PROSITE" id="PS51421">
    <property type="entry name" value="RAS"/>
    <property type="match status" value="1"/>
</dbReference>
<dbReference type="AlphaFoldDB" id="A0A804P6L2"/>
<dbReference type="GO" id="GO:0005525">
    <property type="term" value="F:GTP binding"/>
    <property type="evidence" value="ECO:0007669"/>
    <property type="project" value="UniProtKB-KW"/>
</dbReference>
<dbReference type="FunFam" id="3.40.50.300:FF:000308">
    <property type="entry name" value="ras-related protein RABE1c-like"/>
    <property type="match status" value="1"/>
</dbReference>
<comment type="similarity">
    <text evidence="2">Belongs to the small GTPase superfamily. Rab family.</text>
</comment>
<dbReference type="OrthoDB" id="9989112at2759"/>
<keyword evidence="4" id="KW-0547">Nucleotide-binding</keyword>
<gene>
    <name evidence="10" type="primary">LOC100273222</name>
</gene>
<keyword evidence="7" id="KW-0449">Lipoprotein</keyword>
<reference evidence="11" key="1">
    <citation type="journal article" date="2009" name="Science">
        <title>The B73 maize genome: complexity, diversity, and dynamics.</title>
        <authorList>
            <person name="Schnable P.S."/>
            <person name="Ware D."/>
            <person name="Fulton R.S."/>
            <person name="Stein J.C."/>
            <person name="Wei F."/>
            <person name="Pasternak S."/>
            <person name="Liang C."/>
            <person name="Zhang J."/>
            <person name="Fulton L."/>
            <person name="Graves T.A."/>
            <person name="Minx P."/>
            <person name="Reily A.D."/>
            <person name="Courtney L."/>
            <person name="Kruchowski S.S."/>
            <person name="Tomlinson C."/>
            <person name="Strong C."/>
            <person name="Delehaunty K."/>
            <person name="Fronick C."/>
            <person name="Courtney B."/>
            <person name="Rock S.M."/>
            <person name="Belter E."/>
            <person name="Du F."/>
            <person name="Kim K."/>
            <person name="Abbott R.M."/>
            <person name="Cotton M."/>
            <person name="Levy A."/>
            <person name="Marchetto P."/>
            <person name="Ochoa K."/>
            <person name="Jackson S.M."/>
            <person name="Gillam B."/>
            <person name="Chen W."/>
            <person name="Yan L."/>
            <person name="Higginbotham J."/>
            <person name="Cardenas M."/>
            <person name="Waligorski J."/>
            <person name="Applebaum E."/>
            <person name="Phelps L."/>
            <person name="Falcone J."/>
            <person name="Kanchi K."/>
            <person name="Thane T."/>
            <person name="Scimone A."/>
            <person name="Thane N."/>
            <person name="Henke J."/>
            <person name="Wang T."/>
            <person name="Ruppert J."/>
            <person name="Shah N."/>
            <person name="Rotter K."/>
            <person name="Hodges J."/>
            <person name="Ingenthron E."/>
            <person name="Cordes M."/>
            <person name="Kohlberg S."/>
            <person name="Sgro J."/>
            <person name="Delgado B."/>
            <person name="Mead K."/>
            <person name="Chinwalla A."/>
            <person name="Leonard S."/>
            <person name="Crouse K."/>
            <person name="Collura K."/>
            <person name="Kudrna D."/>
            <person name="Currie J."/>
            <person name="He R."/>
            <person name="Angelova A."/>
            <person name="Rajasekar S."/>
            <person name="Mueller T."/>
            <person name="Lomeli R."/>
            <person name="Scara G."/>
            <person name="Ko A."/>
            <person name="Delaney K."/>
            <person name="Wissotski M."/>
            <person name="Lopez G."/>
            <person name="Campos D."/>
            <person name="Braidotti M."/>
            <person name="Ashley E."/>
            <person name="Golser W."/>
            <person name="Kim H."/>
            <person name="Lee S."/>
            <person name="Lin J."/>
            <person name="Dujmic Z."/>
            <person name="Kim W."/>
            <person name="Talag J."/>
            <person name="Zuccolo A."/>
            <person name="Fan C."/>
            <person name="Sebastian A."/>
            <person name="Kramer M."/>
            <person name="Spiegel L."/>
            <person name="Nascimento L."/>
            <person name="Zutavern T."/>
            <person name="Miller B."/>
            <person name="Ambroise C."/>
            <person name="Muller S."/>
            <person name="Spooner W."/>
            <person name="Narechania A."/>
            <person name="Ren L."/>
            <person name="Wei S."/>
            <person name="Kumari S."/>
            <person name="Faga B."/>
            <person name="Levy M.J."/>
            <person name="McMahan L."/>
            <person name="Van Buren P."/>
            <person name="Vaughn M.W."/>
            <person name="Ying K."/>
            <person name="Yeh C.-T."/>
            <person name="Emrich S.J."/>
            <person name="Jia Y."/>
            <person name="Kalyanaraman A."/>
            <person name="Hsia A.-P."/>
            <person name="Barbazuk W.B."/>
            <person name="Baucom R.S."/>
            <person name="Brutnell T.P."/>
            <person name="Carpita N.C."/>
            <person name="Chaparro C."/>
            <person name="Chia J.-M."/>
            <person name="Deragon J.-M."/>
            <person name="Estill J.C."/>
            <person name="Fu Y."/>
            <person name="Jeddeloh J.A."/>
            <person name="Han Y."/>
            <person name="Lee H."/>
            <person name="Li P."/>
            <person name="Lisch D.R."/>
            <person name="Liu S."/>
            <person name="Liu Z."/>
            <person name="Nagel D.H."/>
            <person name="McCann M.C."/>
            <person name="SanMiguel P."/>
            <person name="Myers A.M."/>
            <person name="Nettleton D."/>
            <person name="Nguyen J."/>
            <person name="Penning B.W."/>
            <person name="Ponnala L."/>
            <person name="Schneider K.L."/>
            <person name="Schwartz D.C."/>
            <person name="Sharma A."/>
            <person name="Soderlund C."/>
            <person name="Springer N.M."/>
            <person name="Sun Q."/>
            <person name="Wang H."/>
            <person name="Waterman M."/>
            <person name="Westerman R."/>
            <person name="Wolfgruber T.K."/>
            <person name="Yang L."/>
            <person name="Yu Y."/>
            <person name="Zhang L."/>
            <person name="Zhou S."/>
            <person name="Zhu Q."/>
            <person name="Bennetzen J.L."/>
            <person name="Dawe R.K."/>
            <person name="Jiang J."/>
            <person name="Jiang N."/>
            <person name="Presting G.G."/>
            <person name="Wessler S.R."/>
            <person name="Aluru S."/>
            <person name="Martienssen R.A."/>
            <person name="Clifton S.W."/>
            <person name="McCombie W.R."/>
            <person name="Wing R.A."/>
            <person name="Wilson R.K."/>
        </authorList>
    </citation>
    <scope>NUCLEOTIDE SEQUENCE [LARGE SCALE GENOMIC DNA]</scope>
    <source>
        <strain evidence="11">cv. B73</strain>
    </source>
</reference>
<keyword evidence="3" id="KW-1003">Cell membrane</keyword>
<evidence type="ECO:0000256" key="5">
    <source>
        <dbReference type="ARBA" id="ARBA00023134"/>
    </source>
</evidence>
<dbReference type="InterPro" id="IPR005225">
    <property type="entry name" value="Small_GTP-bd"/>
</dbReference>
<organism evidence="10 11">
    <name type="scientific">Zea mays</name>
    <name type="common">Maize</name>
    <dbReference type="NCBI Taxonomy" id="4577"/>
    <lineage>
        <taxon>Eukaryota</taxon>
        <taxon>Viridiplantae</taxon>
        <taxon>Streptophyta</taxon>
        <taxon>Embryophyta</taxon>
        <taxon>Tracheophyta</taxon>
        <taxon>Spermatophyta</taxon>
        <taxon>Magnoliopsida</taxon>
        <taxon>Liliopsida</taxon>
        <taxon>Poales</taxon>
        <taxon>Poaceae</taxon>
        <taxon>PACMAD clade</taxon>
        <taxon>Panicoideae</taxon>
        <taxon>Andropogonodae</taxon>
        <taxon>Andropogoneae</taxon>
        <taxon>Tripsacinae</taxon>
        <taxon>Zea</taxon>
    </lineage>
</organism>
<dbReference type="GO" id="GO:0005886">
    <property type="term" value="C:plasma membrane"/>
    <property type="evidence" value="ECO:0007669"/>
    <property type="project" value="UniProtKB-SubCell"/>
</dbReference>